<comment type="caution">
    <text evidence="2">The sequence shown here is derived from an EMBL/GenBank/DDBJ whole genome shotgun (WGS) entry which is preliminary data.</text>
</comment>
<organism evidence="2 3">
    <name type="scientific">Lentinula lateritia</name>
    <dbReference type="NCBI Taxonomy" id="40482"/>
    <lineage>
        <taxon>Eukaryota</taxon>
        <taxon>Fungi</taxon>
        <taxon>Dikarya</taxon>
        <taxon>Basidiomycota</taxon>
        <taxon>Agaricomycotina</taxon>
        <taxon>Agaricomycetes</taxon>
        <taxon>Agaricomycetidae</taxon>
        <taxon>Agaricales</taxon>
        <taxon>Marasmiineae</taxon>
        <taxon>Omphalotaceae</taxon>
        <taxon>Lentinula</taxon>
    </lineage>
</organism>
<feature type="compositionally biased region" description="Basic residues" evidence="1">
    <location>
        <begin position="111"/>
        <end position="124"/>
    </location>
</feature>
<proteinExistence type="predicted"/>
<sequence length="793" mass="88732">MNNDNNNSSCNNPACHADGKCTGFNSEDANQHNQKSSEAKPPPPSTRSEKSTSEANSASMPGSTTFRQAAFDRIAASERLRDQHQDTMNGLGRSATIDPAVAANLEQFKNSHSRPIPKKSKRKSATGDQEEDPLAKSKKLKPTNPLEIWVILVEDTAAVDTGNCKALSPASITRIWNKGGAHRIMLHPDDHPETIRKTIVEVFMKSSALFAASPGSIEGFRYIVRETHGPGNPVYLKLCLRGDLLTFTDLKDGVIEQGTNQATRKFGPRVWIALAAGSGPAFKSDTIPSPNETSRSNVSNEDSEPTWDDWDDETEDQSDYKPSTAPVFSRHNRRTRSSGLRSPPPAENNNPVRDPSPLPPTGADSDPDIGMHDIFEMTGCKINELWKLCFYITGPSYMAVSWWPSTLEGRFKILNPIINRIEADIRRLRKPNLKHSLLAILDDCHDEGDLLPTLQPLSNLWSSNGGIIADDLYELIEAEKKITKDLKGLYRGYNSIKTASSDILFLVKHFISVVDHALRSPPGFSELFRILECSEKMATLRNMLPIATESQEYSVLSFPPNEEALSRPVLFWSHRLSQDFGSSEFTSGIKLDSLRLGSYGIEGLQSYLVAFLAHPPNPMTVHHHALFKIFSTFAKALAERLSTIDSETKKKKRQDREYVEISDEDEGVPPSFSAASDNKDIPCPKPKPSEQPADVDPNLHWMERLKRIQARYFKGALVTETKIRNGFQALYLLFPDYPTRRKNWDDIAKLDLLRLWKEMSLVFHPDRTPAPSSWIEKGEEIMKIVNAVKVYIK</sequence>
<gene>
    <name evidence="2" type="ORF">C8R41DRAFT_925497</name>
</gene>
<feature type="region of interest" description="Disordered" evidence="1">
    <location>
        <begin position="106"/>
        <end position="139"/>
    </location>
</feature>
<protein>
    <recommendedName>
        <fullName evidence="4">J domain-containing protein</fullName>
    </recommendedName>
</protein>
<feature type="region of interest" description="Disordered" evidence="1">
    <location>
        <begin position="281"/>
        <end position="370"/>
    </location>
</feature>
<feature type="region of interest" description="Disordered" evidence="1">
    <location>
        <begin position="1"/>
        <end position="69"/>
    </location>
</feature>
<reference evidence="2" key="1">
    <citation type="submission" date="2022-08" db="EMBL/GenBank/DDBJ databases">
        <title>A Global Phylogenomic Analysis of the Shiitake Genus Lentinula.</title>
        <authorList>
            <consortium name="DOE Joint Genome Institute"/>
            <person name="Sierra-Patev S."/>
            <person name="Min B."/>
            <person name="Naranjo-Ortiz M."/>
            <person name="Looney B."/>
            <person name="Konkel Z."/>
            <person name="Slot J.C."/>
            <person name="Sakamoto Y."/>
            <person name="Steenwyk J.L."/>
            <person name="Rokas A."/>
            <person name="Carro J."/>
            <person name="Camarero S."/>
            <person name="Ferreira P."/>
            <person name="Molpeceres G."/>
            <person name="Ruiz-Duenas F.J."/>
            <person name="Serrano A."/>
            <person name="Henrissat B."/>
            <person name="Drula E."/>
            <person name="Hughes K.W."/>
            <person name="Mata J.L."/>
            <person name="Ishikawa N.K."/>
            <person name="Vargas-Isla R."/>
            <person name="Ushijima S."/>
            <person name="Smith C.A."/>
            <person name="Ahrendt S."/>
            <person name="Andreopoulos W."/>
            <person name="He G."/>
            <person name="Labutti K."/>
            <person name="Lipzen A."/>
            <person name="Ng V."/>
            <person name="Riley R."/>
            <person name="Sandor L."/>
            <person name="Barry K."/>
            <person name="Martinez A.T."/>
            <person name="Xiao Y."/>
            <person name="Gibbons J.G."/>
            <person name="Terashima K."/>
            <person name="Grigoriev I.V."/>
            <person name="Hibbett D.S."/>
        </authorList>
    </citation>
    <scope>NUCLEOTIDE SEQUENCE</scope>
    <source>
        <strain evidence="2">RHP3577 ss4</strain>
    </source>
</reference>
<feature type="compositionally biased region" description="Polar residues" evidence="1">
    <location>
        <begin position="23"/>
        <end position="36"/>
    </location>
</feature>
<evidence type="ECO:0000256" key="1">
    <source>
        <dbReference type="SAM" id="MobiDB-lite"/>
    </source>
</evidence>
<feature type="compositionally biased region" description="Low complexity" evidence="1">
    <location>
        <begin position="1"/>
        <end position="12"/>
    </location>
</feature>
<feature type="region of interest" description="Disordered" evidence="1">
    <location>
        <begin position="648"/>
        <end position="696"/>
    </location>
</feature>
<evidence type="ECO:0000313" key="2">
    <source>
        <dbReference type="EMBL" id="KAJ4468105.1"/>
    </source>
</evidence>
<evidence type="ECO:0008006" key="4">
    <source>
        <dbReference type="Google" id="ProtNLM"/>
    </source>
</evidence>
<keyword evidence="3" id="KW-1185">Reference proteome</keyword>
<feature type="compositionally biased region" description="Acidic residues" evidence="1">
    <location>
        <begin position="301"/>
        <end position="317"/>
    </location>
</feature>
<dbReference type="Proteomes" id="UP001150217">
    <property type="component" value="Unassembled WGS sequence"/>
</dbReference>
<feature type="compositionally biased region" description="Polar residues" evidence="1">
    <location>
        <begin position="53"/>
        <end position="67"/>
    </location>
</feature>
<feature type="compositionally biased region" description="Polar residues" evidence="1">
    <location>
        <begin position="286"/>
        <end position="300"/>
    </location>
</feature>
<evidence type="ECO:0000313" key="3">
    <source>
        <dbReference type="Proteomes" id="UP001150217"/>
    </source>
</evidence>
<dbReference type="EMBL" id="JANVFT010000102">
    <property type="protein sequence ID" value="KAJ4468105.1"/>
    <property type="molecule type" value="Genomic_DNA"/>
</dbReference>
<accession>A0ABQ8V0M9</accession>
<name>A0ABQ8V0M9_9AGAR</name>